<dbReference type="PANTHER" id="PTHR28283:SF1">
    <property type="entry name" value="3',5'-CYCLIC-NUCLEOTIDE PHOSPHODIESTERASE 1"/>
    <property type="match status" value="1"/>
</dbReference>
<dbReference type="SUPFAM" id="SSF56281">
    <property type="entry name" value="Metallo-hydrolase/oxidoreductase"/>
    <property type="match status" value="1"/>
</dbReference>
<evidence type="ECO:0000259" key="1">
    <source>
        <dbReference type="Pfam" id="PF12706"/>
    </source>
</evidence>
<gene>
    <name evidence="2" type="ORF">K8G79_07030</name>
</gene>
<proteinExistence type="predicted"/>
<organism evidence="2 3">
    <name type="scientific">Candidatus Methylomirabilis tolerans</name>
    <dbReference type="NCBI Taxonomy" id="3123416"/>
    <lineage>
        <taxon>Bacteria</taxon>
        <taxon>Candidatus Methylomirabilota</taxon>
        <taxon>Candidatus Methylomirabilia</taxon>
        <taxon>Candidatus Methylomirabilales</taxon>
        <taxon>Candidatus Methylomirabilaceae</taxon>
        <taxon>Candidatus Methylomirabilis</taxon>
    </lineage>
</organism>
<dbReference type="GO" id="GO:0047555">
    <property type="term" value="F:3',5'-cyclic-GMP phosphodiesterase activity"/>
    <property type="evidence" value="ECO:0007669"/>
    <property type="project" value="TreeGrafter"/>
</dbReference>
<sequence length="191" mass="20790">MSSLSDQAESDGPALGVILFIDQLKAHLFNGTLWPDFSVLPSSLRPTLTFHALSEGRPHQIGRYEVTAVGVHHTVEAAGYMISDGASSILYQGDSGPTTEIWRLANRTAKLDAIIVETSFPNRFGERAVRTGHLTPELLRAELAQLTVQASVYAQHMKPQYISEIVSELTALSEPPVLPLDQGKMYTFGAA</sequence>
<dbReference type="Proteomes" id="UP001197609">
    <property type="component" value="Unassembled WGS sequence"/>
</dbReference>
<dbReference type="InterPro" id="IPR001279">
    <property type="entry name" value="Metallo-B-lactamas"/>
</dbReference>
<dbReference type="InterPro" id="IPR000396">
    <property type="entry name" value="Pdiesterase2"/>
</dbReference>
<dbReference type="GO" id="GO:0004115">
    <property type="term" value="F:3',5'-cyclic-AMP phosphodiesterase activity"/>
    <property type="evidence" value="ECO:0007669"/>
    <property type="project" value="InterPro"/>
</dbReference>
<dbReference type="PANTHER" id="PTHR28283">
    <property type="entry name" value="3',5'-CYCLIC-NUCLEOTIDE PHOSPHODIESTERASE 1"/>
    <property type="match status" value="1"/>
</dbReference>
<dbReference type="Gene3D" id="3.60.15.10">
    <property type="entry name" value="Ribonuclease Z/Hydroxyacylglutathione hydrolase-like"/>
    <property type="match status" value="1"/>
</dbReference>
<protein>
    <recommendedName>
        <fullName evidence="1">Metallo-beta-lactamase domain-containing protein</fullName>
    </recommendedName>
</protein>
<dbReference type="Pfam" id="PF12706">
    <property type="entry name" value="Lactamase_B_2"/>
    <property type="match status" value="1"/>
</dbReference>
<evidence type="ECO:0000313" key="2">
    <source>
        <dbReference type="EMBL" id="MBZ0159870.1"/>
    </source>
</evidence>
<dbReference type="AlphaFoldDB" id="A0AAJ1EJF2"/>
<feature type="domain" description="Metallo-beta-lactamase" evidence="1">
    <location>
        <begin position="43"/>
        <end position="152"/>
    </location>
</feature>
<accession>A0AAJ1EJF2</accession>
<dbReference type="EMBL" id="JAIOIU010000083">
    <property type="protein sequence ID" value="MBZ0159870.1"/>
    <property type="molecule type" value="Genomic_DNA"/>
</dbReference>
<dbReference type="GO" id="GO:0006198">
    <property type="term" value="P:cAMP catabolic process"/>
    <property type="evidence" value="ECO:0007669"/>
    <property type="project" value="InterPro"/>
</dbReference>
<dbReference type="GO" id="GO:1902660">
    <property type="term" value="P:negative regulation of glucose mediated signaling pathway"/>
    <property type="evidence" value="ECO:0007669"/>
    <property type="project" value="TreeGrafter"/>
</dbReference>
<comment type="caution">
    <text evidence="2">The sequence shown here is derived from an EMBL/GenBank/DDBJ whole genome shotgun (WGS) entry which is preliminary data.</text>
</comment>
<reference evidence="2 3" key="1">
    <citation type="journal article" date="2021" name="bioRxiv">
        <title>Unraveling nitrogen, sulfur and carbon metabolic pathways and microbial community transcriptional responses to substrate deprivation and toxicity stresses in a bioreactor mimicking anoxic brackish coastal sediment conditions.</title>
        <authorList>
            <person name="Martins P.D."/>
            <person name="Echeveste M.J."/>
            <person name="Arshad A."/>
            <person name="Kurth J."/>
            <person name="Ouboter H."/>
            <person name="Jetten M.S.M."/>
            <person name="Welte C.U."/>
        </authorList>
    </citation>
    <scope>NUCLEOTIDE SEQUENCE [LARGE SCALE GENOMIC DNA]</scope>
    <source>
        <strain evidence="2">MAG_38</strain>
    </source>
</reference>
<name>A0AAJ1EJF2_9BACT</name>
<dbReference type="InterPro" id="IPR036866">
    <property type="entry name" value="RibonucZ/Hydroxyglut_hydro"/>
</dbReference>
<evidence type="ECO:0000313" key="3">
    <source>
        <dbReference type="Proteomes" id="UP001197609"/>
    </source>
</evidence>